<evidence type="ECO:0000313" key="10">
    <source>
        <dbReference type="Proteomes" id="UP000824151"/>
    </source>
</evidence>
<dbReference type="PANTHER" id="PTHR11080">
    <property type="entry name" value="PYRAZINAMIDASE/NICOTINAMIDASE"/>
    <property type="match status" value="1"/>
</dbReference>
<protein>
    <recommendedName>
        <fullName evidence="6">nicotinamidase</fullName>
        <ecNumber evidence="6">3.5.1.19</ecNumber>
    </recommendedName>
    <alternativeName>
        <fullName evidence="7">Nicotinamide deamidase</fullName>
    </alternativeName>
</protein>
<dbReference type="InterPro" id="IPR000868">
    <property type="entry name" value="Isochorismatase-like_dom"/>
</dbReference>
<comment type="pathway">
    <text evidence="5">Cofactor biosynthesis; nicotinate biosynthesis; nicotinate from nicotinamide: step 1/1.</text>
</comment>
<evidence type="ECO:0000256" key="1">
    <source>
        <dbReference type="ARBA" id="ARBA00006336"/>
    </source>
</evidence>
<dbReference type="PANTHER" id="PTHR11080:SF2">
    <property type="entry name" value="LD05707P"/>
    <property type="match status" value="1"/>
</dbReference>
<dbReference type="InterPro" id="IPR052347">
    <property type="entry name" value="Isochorismatase_Nicotinamidase"/>
</dbReference>
<name>A0A9D1S172_9MICC</name>
<dbReference type="GO" id="GO:0046872">
    <property type="term" value="F:metal ion binding"/>
    <property type="evidence" value="ECO:0007669"/>
    <property type="project" value="UniProtKB-KW"/>
</dbReference>
<comment type="similarity">
    <text evidence="1">Belongs to the isochorismatase family.</text>
</comment>
<dbReference type="AlphaFoldDB" id="A0A9D1S172"/>
<reference evidence="9" key="1">
    <citation type="journal article" date="2021" name="PeerJ">
        <title>Extensive microbial diversity within the chicken gut microbiome revealed by metagenomics and culture.</title>
        <authorList>
            <person name="Gilroy R."/>
            <person name="Ravi A."/>
            <person name="Getino M."/>
            <person name="Pursley I."/>
            <person name="Horton D.L."/>
            <person name="Alikhan N.F."/>
            <person name="Baker D."/>
            <person name="Gharbi K."/>
            <person name="Hall N."/>
            <person name="Watson M."/>
            <person name="Adriaenssens E.M."/>
            <person name="Foster-Nyarko E."/>
            <person name="Jarju S."/>
            <person name="Secka A."/>
            <person name="Antonio M."/>
            <person name="Oren A."/>
            <person name="Chaudhuri R.R."/>
            <person name="La Ragione R."/>
            <person name="Hildebrand F."/>
            <person name="Pallen M.J."/>
        </authorList>
    </citation>
    <scope>NUCLEOTIDE SEQUENCE</scope>
    <source>
        <strain evidence="9">ChiHejej3B27-3195</strain>
    </source>
</reference>
<dbReference type="Proteomes" id="UP000824151">
    <property type="component" value="Unassembled WGS sequence"/>
</dbReference>
<dbReference type="EMBL" id="DXGD01000034">
    <property type="protein sequence ID" value="HIW98688.1"/>
    <property type="molecule type" value="Genomic_DNA"/>
</dbReference>
<feature type="domain" description="Isochorismatase-like" evidence="8">
    <location>
        <begin position="4"/>
        <end position="98"/>
    </location>
</feature>
<organism evidence="9 10">
    <name type="scientific">Candidatus Nesterenkonia stercoripullorum</name>
    <dbReference type="NCBI Taxonomy" id="2838701"/>
    <lineage>
        <taxon>Bacteria</taxon>
        <taxon>Bacillati</taxon>
        <taxon>Actinomycetota</taxon>
        <taxon>Actinomycetes</taxon>
        <taxon>Micrococcales</taxon>
        <taxon>Micrococcaceae</taxon>
        <taxon>Nesterenkonia</taxon>
    </lineage>
</organism>
<dbReference type="Gene3D" id="3.40.50.850">
    <property type="entry name" value="Isochorismatase-like"/>
    <property type="match status" value="1"/>
</dbReference>
<dbReference type="SUPFAM" id="SSF52499">
    <property type="entry name" value="Isochorismatase-like hydrolases"/>
    <property type="match status" value="1"/>
</dbReference>
<evidence type="ECO:0000256" key="6">
    <source>
        <dbReference type="ARBA" id="ARBA00039017"/>
    </source>
</evidence>
<gene>
    <name evidence="9" type="ORF">H9871_00940</name>
</gene>
<keyword evidence="3" id="KW-0479">Metal-binding</keyword>
<reference evidence="9" key="2">
    <citation type="submission" date="2021-04" db="EMBL/GenBank/DDBJ databases">
        <authorList>
            <person name="Gilroy R."/>
        </authorList>
    </citation>
    <scope>NUCLEOTIDE SEQUENCE</scope>
    <source>
        <strain evidence="9">ChiHejej3B27-3195</strain>
    </source>
</reference>
<sequence length="214" mass="23096">MAEALIIVDVQNDFCEGGALAVTGGAQIASDISEFLEEHHADFDVVVTTQDWHIDPGKHFSQNPDYRVSWPVHCVAGTPGAELHPNLDTDYIGARFLKGQFSDGYSGFEGLEGDPEKVGTLEGEKGTRVEPADAVTSDAVDLHAWLDAEDVDTVTIVGLATDHCVRATALDAVENDYHVRVITELTAGVDDDAVASTYSEFEEAEIELISVEDF</sequence>
<dbReference type="InterPro" id="IPR036380">
    <property type="entry name" value="Isochorismatase-like_sf"/>
</dbReference>
<feature type="domain" description="Isochorismatase-like" evidence="8">
    <location>
        <begin position="141"/>
        <end position="212"/>
    </location>
</feature>
<dbReference type="Pfam" id="PF00857">
    <property type="entry name" value="Isochorismatase"/>
    <property type="match status" value="2"/>
</dbReference>
<evidence type="ECO:0000313" key="9">
    <source>
        <dbReference type="EMBL" id="HIW98688.1"/>
    </source>
</evidence>
<accession>A0A9D1S172</accession>
<dbReference type="EC" id="3.5.1.19" evidence="6"/>
<evidence type="ECO:0000256" key="4">
    <source>
        <dbReference type="ARBA" id="ARBA00022801"/>
    </source>
</evidence>
<dbReference type="GO" id="GO:0019363">
    <property type="term" value="P:pyridine nucleotide biosynthetic process"/>
    <property type="evidence" value="ECO:0007669"/>
    <property type="project" value="UniProtKB-KW"/>
</dbReference>
<proteinExistence type="inferred from homology"/>
<evidence type="ECO:0000256" key="3">
    <source>
        <dbReference type="ARBA" id="ARBA00022723"/>
    </source>
</evidence>
<keyword evidence="4" id="KW-0378">Hydrolase</keyword>
<evidence type="ECO:0000256" key="2">
    <source>
        <dbReference type="ARBA" id="ARBA00022642"/>
    </source>
</evidence>
<keyword evidence="2" id="KW-0662">Pyridine nucleotide biosynthesis</keyword>
<evidence type="ECO:0000256" key="5">
    <source>
        <dbReference type="ARBA" id="ARBA00037900"/>
    </source>
</evidence>
<comment type="caution">
    <text evidence="9">The sequence shown here is derived from an EMBL/GenBank/DDBJ whole genome shotgun (WGS) entry which is preliminary data.</text>
</comment>
<evidence type="ECO:0000259" key="8">
    <source>
        <dbReference type="Pfam" id="PF00857"/>
    </source>
</evidence>
<dbReference type="GO" id="GO:0008936">
    <property type="term" value="F:nicotinamidase activity"/>
    <property type="evidence" value="ECO:0007669"/>
    <property type="project" value="UniProtKB-EC"/>
</dbReference>
<evidence type="ECO:0000256" key="7">
    <source>
        <dbReference type="ARBA" id="ARBA00043224"/>
    </source>
</evidence>